<evidence type="ECO:0000313" key="1">
    <source>
        <dbReference type="EMBL" id="MEY8538836.1"/>
    </source>
</evidence>
<sequence length="254" mass="30094">MPIHVFNKNRLTRQPFFLKLINYLELHEDVTLRQIHKDFEEIKNIDRQLDSFIAANFIWRSDKRYGNNFKVFRDDDFDLTLKPELPAIYTYNKPFFVEAGSQLERRLNQSIIQQRLKNQTNAICLHFSSQYDLTTDNLFNYFYKLANDLPLTVLECEVYQIMGDVNPEYALKYMTSFLLKFARKPIVKARSDIFIRVLEKYGYIEALGENSYKTHLKFDETVQLDEVHFDQAQDFIAAQIQQTKVLNNFISIGG</sequence>
<reference evidence="1 2" key="1">
    <citation type="submission" date="2024-03" db="EMBL/GenBank/DDBJ databases">
        <title>Mouse gut bacterial collection (mGBC) of GemPharmatech.</title>
        <authorList>
            <person name="He Y."/>
            <person name="Dong L."/>
            <person name="Wu D."/>
            <person name="Gao X."/>
            <person name="Lin Z."/>
        </authorList>
    </citation>
    <scope>NUCLEOTIDE SEQUENCE [LARGE SCALE GENOMIC DNA]</scope>
    <source>
        <strain evidence="1 2">20-218</strain>
    </source>
</reference>
<dbReference type="InterPro" id="IPR014924">
    <property type="entry name" value="DUF1803"/>
</dbReference>
<accession>A0ABV4DAP3</accession>
<protein>
    <submittedName>
        <fullName evidence="1">DUF1803 domain-containing protein</fullName>
    </submittedName>
</protein>
<keyword evidence="2" id="KW-1185">Reference proteome</keyword>
<dbReference type="Proteomes" id="UP001565242">
    <property type="component" value="Unassembled WGS sequence"/>
</dbReference>
<name>A0ABV4DAP3_9LACT</name>
<dbReference type="EMBL" id="JBCLSQ010000033">
    <property type="protein sequence ID" value="MEY8538836.1"/>
    <property type="molecule type" value="Genomic_DNA"/>
</dbReference>
<dbReference type="RefSeq" id="WP_251423768.1">
    <property type="nucleotide sequence ID" value="NZ_BAAFQO010000020.1"/>
</dbReference>
<evidence type="ECO:0000313" key="2">
    <source>
        <dbReference type="Proteomes" id="UP001565242"/>
    </source>
</evidence>
<comment type="caution">
    <text evidence="1">The sequence shown here is derived from an EMBL/GenBank/DDBJ whole genome shotgun (WGS) entry which is preliminary data.</text>
</comment>
<dbReference type="Pfam" id="PF08820">
    <property type="entry name" value="DUF1803"/>
    <property type="match status" value="1"/>
</dbReference>
<organism evidence="1 2">
    <name type="scientific">Lactococcus muris</name>
    <dbReference type="NCBI Taxonomy" id="2941330"/>
    <lineage>
        <taxon>Bacteria</taxon>
        <taxon>Bacillati</taxon>
        <taxon>Bacillota</taxon>
        <taxon>Bacilli</taxon>
        <taxon>Lactobacillales</taxon>
        <taxon>Streptococcaceae</taxon>
        <taxon>Lactococcus</taxon>
    </lineage>
</organism>
<gene>
    <name evidence="1" type="ORF">AALM99_10320</name>
</gene>
<proteinExistence type="predicted"/>